<dbReference type="GO" id="GO:0004867">
    <property type="term" value="F:serine-type endopeptidase inhibitor activity"/>
    <property type="evidence" value="ECO:0007669"/>
    <property type="project" value="InterPro"/>
</dbReference>
<keyword evidence="1" id="KW-1015">Disulfide bond</keyword>
<dbReference type="InterPro" id="IPR036880">
    <property type="entry name" value="Kunitz_BPTI_sf"/>
</dbReference>
<dbReference type="PROSITE" id="PS50279">
    <property type="entry name" value="BPTI_KUNITZ_2"/>
    <property type="match status" value="1"/>
</dbReference>
<dbReference type="AlphaFoldDB" id="A0A3Q3J233"/>
<sequence length="116" mass="13073">MDNHILSHQNSFLSHYDASDPTEAEHMTYPYFCHLPQNEGDGEGFTFSFYYNATKDRCNPFIYKGRGGNANRFANEKQCIRNCSANAEKIYPMDALAKTGKRAFAKGIVGQLTFAS</sequence>
<evidence type="ECO:0000259" key="2">
    <source>
        <dbReference type="PROSITE" id="PS50279"/>
    </source>
</evidence>
<dbReference type="PANTHER" id="PTHR10083">
    <property type="entry name" value="KUNITZ-TYPE PROTEASE INHIBITOR-RELATED"/>
    <property type="match status" value="1"/>
</dbReference>
<name>A0A3Q3J233_MONAL</name>
<evidence type="ECO:0000313" key="3">
    <source>
        <dbReference type="Ensembl" id="ENSMALP00000012269.1"/>
    </source>
</evidence>
<dbReference type="PANTHER" id="PTHR10083:SF374">
    <property type="entry name" value="BPTI_KUNITZ INHIBITOR DOMAIN-CONTAINING PROTEIN"/>
    <property type="match status" value="1"/>
</dbReference>
<dbReference type="Gene3D" id="4.10.410.10">
    <property type="entry name" value="Pancreatic trypsin inhibitor Kunitz domain"/>
    <property type="match status" value="1"/>
</dbReference>
<dbReference type="Pfam" id="PF00014">
    <property type="entry name" value="Kunitz_BPTI"/>
    <property type="match status" value="1"/>
</dbReference>
<dbReference type="PRINTS" id="PR00759">
    <property type="entry name" value="BASICPTASE"/>
</dbReference>
<dbReference type="InterPro" id="IPR002223">
    <property type="entry name" value="Kunitz_BPTI"/>
</dbReference>
<dbReference type="Ensembl" id="ENSMALT00000012530.1">
    <property type="protein sequence ID" value="ENSMALP00000012269.1"/>
    <property type="gene ID" value="ENSMALG00000008711.1"/>
</dbReference>
<protein>
    <recommendedName>
        <fullName evidence="2">BPTI/Kunitz inhibitor domain-containing protein</fullName>
    </recommendedName>
</protein>
<reference evidence="3" key="2">
    <citation type="submission" date="2025-09" db="UniProtKB">
        <authorList>
            <consortium name="Ensembl"/>
        </authorList>
    </citation>
    <scope>IDENTIFICATION</scope>
</reference>
<dbReference type="CDD" id="cd22593">
    <property type="entry name" value="Kunitz_conkunitzin"/>
    <property type="match status" value="1"/>
</dbReference>
<evidence type="ECO:0000313" key="4">
    <source>
        <dbReference type="Proteomes" id="UP000261600"/>
    </source>
</evidence>
<dbReference type="InterPro" id="IPR050098">
    <property type="entry name" value="TFPI/VKTCI-like"/>
</dbReference>
<reference evidence="3" key="1">
    <citation type="submission" date="2025-08" db="UniProtKB">
        <authorList>
            <consortium name="Ensembl"/>
        </authorList>
    </citation>
    <scope>IDENTIFICATION</scope>
</reference>
<evidence type="ECO:0000256" key="1">
    <source>
        <dbReference type="ARBA" id="ARBA00023157"/>
    </source>
</evidence>
<proteinExistence type="predicted"/>
<dbReference type="STRING" id="43700.ENSMALP00000012269"/>
<dbReference type="GO" id="GO:0005615">
    <property type="term" value="C:extracellular space"/>
    <property type="evidence" value="ECO:0007669"/>
    <property type="project" value="TreeGrafter"/>
</dbReference>
<dbReference type="Proteomes" id="UP000261600">
    <property type="component" value="Unplaced"/>
</dbReference>
<dbReference type="SUPFAM" id="SSF57362">
    <property type="entry name" value="BPTI-like"/>
    <property type="match status" value="1"/>
</dbReference>
<keyword evidence="4" id="KW-1185">Reference proteome</keyword>
<feature type="domain" description="BPTI/Kunitz inhibitor" evidence="2">
    <location>
        <begin position="33"/>
        <end position="83"/>
    </location>
</feature>
<accession>A0A3Q3J233</accession>
<organism evidence="3 4">
    <name type="scientific">Monopterus albus</name>
    <name type="common">Swamp eel</name>
    <dbReference type="NCBI Taxonomy" id="43700"/>
    <lineage>
        <taxon>Eukaryota</taxon>
        <taxon>Metazoa</taxon>
        <taxon>Chordata</taxon>
        <taxon>Craniata</taxon>
        <taxon>Vertebrata</taxon>
        <taxon>Euteleostomi</taxon>
        <taxon>Actinopterygii</taxon>
        <taxon>Neopterygii</taxon>
        <taxon>Teleostei</taxon>
        <taxon>Neoteleostei</taxon>
        <taxon>Acanthomorphata</taxon>
        <taxon>Anabantaria</taxon>
        <taxon>Synbranchiformes</taxon>
        <taxon>Synbranchidae</taxon>
        <taxon>Monopterus</taxon>
    </lineage>
</organism>
<dbReference type="SMART" id="SM00131">
    <property type="entry name" value="KU"/>
    <property type="match status" value="1"/>
</dbReference>